<dbReference type="Proteomes" id="UP000314294">
    <property type="component" value="Unassembled WGS sequence"/>
</dbReference>
<evidence type="ECO:0000313" key="1">
    <source>
        <dbReference type="EMBL" id="TNN26639.1"/>
    </source>
</evidence>
<gene>
    <name evidence="1" type="ORF">EYF80_063226</name>
</gene>
<evidence type="ECO:0000313" key="2">
    <source>
        <dbReference type="Proteomes" id="UP000314294"/>
    </source>
</evidence>
<name>A0A4Z2ECS2_9TELE</name>
<dbReference type="AlphaFoldDB" id="A0A4Z2ECS2"/>
<reference evidence="1 2" key="1">
    <citation type="submission" date="2019-03" db="EMBL/GenBank/DDBJ databases">
        <title>First draft genome of Liparis tanakae, snailfish: a comprehensive survey of snailfish specific genes.</title>
        <authorList>
            <person name="Kim W."/>
            <person name="Song I."/>
            <person name="Jeong J.-H."/>
            <person name="Kim D."/>
            <person name="Kim S."/>
            <person name="Ryu S."/>
            <person name="Song J.Y."/>
            <person name="Lee S.K."/>
        </authorList>
    </citation>
    <scope>NUCLEOTIDE SEQUENCE [LARGE SCALE GENOMIC DNA]</scope>
    <source>
        <tissue evidence="1">Muscle</tissue>
    </source>
</reference>
<sequence>MTAATLSPALMRMTVPQPVTSTAAAAAAAAASAPTGPTEITGPTAI</sequence>
<accession>A0A4Z2ECS2</accession>
<organism evidence="1 2">
    <name type="scientific">Liparis tanakae</name>
    <name type="common">Tanaka's snailfish</name>
    <dbReference type="NCBI Taxonomy" id="230148"/>
    <lineage>
        <taxon>Eukaryota</taxon>
        <taxon>Metazoa</taxon>
        <taxon>Chordata</taxon>
        <taxon>Craniata</taxon>
        <taxon>Vertebrata</taxon>
        <taxon>Euteleostomi</taxon>
        <taxon>Actinopterygii</taxon>
        <taxon>Neopterygii</taxon>
        <taxon>Teleostei</taxon>
        <taxon>Neoteleostei</taxon>
        <taxon>Acanthomorphata</taxon>
        <taxon>Eupercaria</taxon>
        <taxon>Perciformes</taxon>
        <taxon>Cottioidei</taxon>
        <taxon>Cottales</taxon>
        <taxon>Liparidae</taxon>
        <taxon>Liparis</taxon>
    </lineage>
</organism>
<protein>
    <submittedName>
        <fullName evidence="1">Uncharacterized protein</fullName>
    </submittedName>
</protein>
<comment type="caution">
    <text evidence="1">The sequence shown here is derived from an EMBL/GenBank/DDBJ whole genome shotgun (WGS) entry which is preliminary data.</text>
</comment>
<proteinExistence type="predicted"/>
<dbReference type="EMBL" id="SRLO01009831">
    <property type="protein sequence ID" value="TNN26639.1"/>
    <property type="molecule type" value="Genomic_DNA"/>
</dbReference>
<keyword evidence="2" id="KW-1185">Reference proteome</keyword>